<dbReference type="AlphaFoldDB" id="A0A4C1VSN3"/>
<evidence type="ECO:0000313" key="1">
    <source>
        <dbReference type="EMBL" id="GBP40815.1"/>
    </source>
</evidence>
<protein>
    <submittedName>
        <fullName evidence="1">Uncharacterized protein</fullName>
    </submittedName>
</protein>
<gene>
    <name evidence="1" type="ORF">EVAR_87077_1</name>
</gene>
<accession>A0A4C1VSN3</accession>
<sequence length="168" mass="18945">MHRWRFNGARGPVAVNIRFLRVTFAAAEYKFKVSSSRRRTSKTHEETPQNEARNLKRLSYRRVSPHLGLLLFTSARLWFNGFLAVWRRLNDGQLFLLDLTSLFSRASQYDGWLATIPASPYAAGQHARVLAARDLPCGGSLKGILSAQEVTGTPARDGPIRYLDARTV</sequence>
<dbReference type="Proteomes" id="UP000299102">
    <property type="component" value="Unassembled WGS sequence"/>
</dbReference>
<reference evidence="1 2" key="1">
    <citation type="journal article" date="2019" name="Commun. Biol.">
        <title>The bagworm genome reveals a unique fibroin gene that provides high tensile strength.</title>
        <authorList>
            <person name="Kono N."/>
            <person name="Nakamura H."/>
            <person name="Ohtoshi R."/>
            <person name="Tomita M."/>
            <person name="Numata K."/>
            <person name="Arakawa K."/>
        </authorList>
    </citation>
    <scope>NUCLEOTIDE SEQUENCE [LARGE SCALE GENOMIC DNA]</scope>
</reference>
<name>A0A4C1VSN3_EUMVA</name>
<dbReference type="EMBL" id="BGZK01000388">
    <property type="protein sequence ID" value="GBP40815.1"/>
    <property type="molecule type" value="Genomic_DNA"/>
</dbReference>
<organism evidence="1 2">
    <name type="scientific">Eumeta variegata</name>
    <name type="common">Bagworm moth</name>
    <name type="synonym">Eumeta japonica</name>
    <dbReference type="NCBI Taxonomy" id="151549"/>
    <lineage>
        <taxon>Eukaryota</taxon>
        <taxon>Metazoa</taxon>
        <taxon>Ecdysozoa</taxon>
        <taxon>Arthropoda</taxon>
        <taxon>Hexapoda</taxon>
        <taxon>Insecta</taxon>
        <taxon>Pterygota</taxon>
        <taxon>Neoptera</taxon>
        <taxon>Endopterygota</taxon>
        <taxon>Lepidoptera</taxon>
        <taxon>Glossata</taxon>
        <taxon>Ditrysia</taxon>
        <taxon>Tineoidea</taxon>
        <taxon>Psychidae</taxon>
        <taxon>Oiketicinae</taxon>
        <taxon>Eumeta</taxon>
    </lineage>
</organism>
<keyword evidence="2" id="KW-1185">Reference proteome</keyword>
<evidence type="ECO:0000313" key="2">
    <source>
        <dbReference type="Proteomes" id="UP000299102"/>
    </source>
</evidence>
<proteinExistence type="predicted"/>
<comment type="caution">
    <text evidence="1">The sequence shown here is derived from an EMBL/GenBank/DDBJ whole genome shotgun (WGS) entry which is preliminary data.</text>
</comment>